<feature type="compositionally biased region" description="Low complexity" evidence="1">
    <location>
        <begin position="34"/>
        <end position="44"/>
    </location>
</feature>
<evidence type="ECO:0000256" key="1">
    <source>
        <dbReference type="SAM" id="MobiDB-lite"/>
    </source>
</evidence>
<evidence type="ECO:0000313" key="2">
    <source>
        <dbReference type="EMBL" id="GKT40302.1"/>
    </source>
</evidence>
<dbReference type="AlphaFoldDB" id="A0AA37L9K7"/>
<feature type="region of interest" description="Disordered" evidence="1">
    <location>
        <begin position="72"/>
        <end position="132"/>
    </location>
</feature>
<gene>
    <name evidence="2" type="ORF">ColSpa_00483</name>
</gene>
<keyword evidence="3" id="KW-1185">Reference proteome</keyword>
<protein>
    <submittedName>
        <fullName evidence="2">Uncharacterized protein</fullName>
    </submittedName>
</protein>
<evidence type="ECO:0000313" key="3">
    <source>
        <dbReference type="Proteomes" id="UP001055115"/>
    </source>
</evidence>
<dbReference type="EMBL" id="BQXU01000001">
    <property type="protein sequence ID" value="GKT40302.1"/>
    <property type="molecule type" value="Genomic_DNA"/>
</dbReference>
<dbReference type="GeneID" id="73321285"/>
<organism evidence="2 3">
    <name type="scientific">Colletotrichum spaethianum</name>
    <dbReference type="NCBI Taxonomy" id="700344"/>
    <lineage>
        <taxon>Eukaryota</taxon>
        <taxon>Fungi</taxon>
        <taxon>Dikarya</taxon>
        <taxon>Ascomycota</taxon>
        <taxon>Pezizomycotina</taxon>
        <taxon>Sordariomycetes</taxon>
        <taxon>Hypocreomycetidae</taxon>
        <taxon>Glomerellales</taxon>
        <taxon>Glomerellaceae</taxon>
        <taxon>Colletotrichum</taxon>
        <taxon>Colletotrichum spaethianum species complex</taxon>
    </lineage>
</organism>
<accession>A0AA37L9K7</accession>
<proteinExistence type="predicted"/>
<feature type="region of interest" description="Disordered" evidence="1">
    <location>
        <begin position="1"/>
        <end position="23"/>
    </location>
</feature>
<sequence>MSRGLAYDGEDIGTSAEEERGRTRLRAVDIQTLAPQQQQQQAPATRASVHTLTASPASSFVHLSLATGNDPALGADDTIHRSRSRSAAPSLPIPIPGAVGSRRVAFHSAERAAAEDDSGNDSGGRSPAGRIP</sequence>
<feature type="region of interest" description="Disordered" evidence="1">
    <location>
        <begin position="32"/>
        <end position="51"/>
    </location>
</feature>
<comment type="caution">
    <text evidence="2">The sequence shown here is derived from an EMBL/GenBank/DDBJ whole genome shotgun (WGS) entry which is preliminary data.</text>
</comment>
<reference evidence="2 3" key="1">
    <citation type="submission" date="2022-03" db="EMBL/GenBank/DDBJ databases">
        <title>Genome data of Colletotrichum spp.</title>
        <authorList>
            <person name="Utami Y.D."/>
            <person name="Hiruma K."/>
        </authorList>
    </citation>
    <scope>NUCLEOTIDE SEQUENCE [LARGE SCALE GENOMIC DNA]</scope>
    <source>
        <strain evidence="2 3">MAFF 239500</strain>
    </source>
</reference>
<dbReference type="Proteomes" id="UP001055115">
    <property type="component" value="Unassembled WGS sequence"/>
</dbReference>
<dbReference type="RefSeq" id="XP_049122652.1">
    <property type="nucleotide sequence ID" value="XM_049266695.1"/>
</dbReference>
<name>A0AA37L9K7_9PEZI</name>